<proteinExistence type="predicted"/>
<feature type="domain" description="NERD" evidence="2">
    <location>
        <begin position="115"/>
        <end position="223"/>
    </location>
</feature>
<evidence type="ECO:0000313" key="3">
    <source>
        <dbReference type="EMBL" id="GEO89476.1"/>
    </source>
</evidence>
<name>A0A512HVJ7_9ACTN</name>
<organism evidence="3 4">
    <name type="scientific">Aeromicrobium flavum</name>
    <dbReference type="NCBI Taxonomy" id="416568"/>
    <lineage>
        <taxon>Bacteria</taxon>
        <taxon>Bacillati</taxon>
        <taxon>Actinomycetota</taxon>
        <taxon>Actinomycetes</taxon>
        <taxon>Propionibacteriales</taxon>
        <taxon>Nocardioidaceae</taxon>
        <taxon>Aeromicrobium</taxon>
    </lineage>
</organism>
<dbReference type="Pfam" id="PF08378">
    <property type="entry name" value="NERD"/>
    <property type="match status" value="1"/>
</dbReference>
<dbReference type="InterPro" id="IPR011528">
    <property type="entry name" value="NERD"/>
</dbReference>
<gene>
    <name evidence="3" type="ORF">AFL01nite_18030</name>
</gene>
<dbReference type="Proteomes" id="UP000321769">
    <property type="component" value="Unassembled WGS sequence"/>
</dbReference>
<dbReference type="AlphaFoldDB" id="A0A512HVJ7"/>
<comment type="caution">
    <text evidence="3">The sequence shown here is derived from an EMBL/GenBank/DDBJ whole genome shotgun (WGS) entry which is preliminary data.</text>
</comment>
<sequence length="280" mass="30661">MDTEAAQDKLMRLRYAGTCRLCAEELPAKTEAIWERATKTVRCVACGPSATEPPDSAVVAEPEPVDSGTAGASARREYERRKAKRDDATRAKHPKLGGLIVALRDDPQSTKSWDTGAKGEERFGGAIDKRVGERLRVLHDRRIPGTRANIDHIVVVSSGVWVVDPKRYVDKRPELKVEGGILRPRVEKLVVGGRDSTKLVQGVLKQVDLVRSAVGPEVPVRGVLCFIEADWPLFGGDFMISGIDVMWPKKLYPLLEADGPVNPDSIESLHRSLATAFPPA</sequence>
<dbReference type="EMBL" id="BJZQ01000007">
    <property type="protein sequence ID" value="GEO89476.1"/>
    <property type="molecule type" value="Genomic_DNA"/>
</dbReference>
<evidence type="ECO:0000259" key="2">
    <source>
        <dbReference type="PROSITE" id="PS50965"/>
    </source>
</evidence>
<feature type="compositionally biased region" description="Basic and acidic residues" evidence="1">
    <location>
        <begin position="74"/>
        <end position="90"/>
    </location>
</feature>
<accession>A0A512HVJ7</accession>
<dbReference type="PROSITE" id="PS50965">
    <property type="entry name" value="NERD"/>
    <property type="match status" value="1"/>
</dbReference>
<dbReference type="RefSeq" id="WP_246119657.1">
    <property type="nucleotide sequence ID" value="NZ_BAAAYQ010000001.1"/>
</dbReference>
<reference evidence="3 4" key="1">
    <citation type="submission" date="2019-07" db="EMBL/GenBank/DDBJ databases">
        <title>Whole genome shotgun sequence of Aeromicrobium flavum NBRC 107625.</title>
        <authorList>
            <person name="Hosoyama A."/>
            <person name="Uohara A."/>
            <person name="Ohji S."/>
            <person name="Ichikawa N."/>
        </authorList>
    </citation>
    <scope>NUCLEOTIDE SEQUENCE [LARGE SCALE GENOMIC DNA]</scope>
    <source>
        <strain evidence="3 4">NBRC 107625</strain>
    </source>
</reference>
<feature type="region of interest" description="Disordered" evidence="1">
    <location>
        <begin position="49"/>
        <end position="91"/>
    </location>
</feature>
<keyword evidence="4" id="KW-1185">Reference proteome</keyword>
<evidence type="ECO:0000313" key="4">
    <source>
        <dbReference type="Proteomes" id="UP000321769"/>
    </source>
</evidence>
<protein>
    <recommendedName>
        <fullName evidence="2">NERD domain-containing protein</fullName>
    </recommendedName>
</protein>
<evidence type="ECO:0000256" key="1">
    <source>
        <dbReference type="SAM" id="MobiDB-lite"/>
    </source>
</evidence>